<evidence type="ECO:0000313" key="1">
    <source>
        <dbReference type="EMBL" id="PGH08328.1"/>
    </source>
</evidence>
<dbReference type="AlphaFoldDB" id="A0A2B7XI76"/>
<protein>
    <recommendedName>
        <fullName evidence="3">Nucleoside phosphorylase domain-containing protein</fullName>
    </recommendedName>
</protein>
<comment type="caution">
    <text evidence="1">The sequence shown here is derived from an EMBL/GenBank/DDBJ whole genome shotgun (WGS) entry which is preliminary data.</text>
</comment>
<sequence>MKSGKHPDKIVAEEGVITFEMESAGSWDYIPTVIIRSACDYADSHKSDSWHKYASATVAARTKAVLAQWRSSRD</sequence>
<proteinExistence type="predicted"/>
<dbReference type="SUPFAM" id="SSF53167">
    <property type="entry name" value="Purine and uridine phosphorylases"/>
    <property type="match status" value="1"/>
</dbReference>
<dbReference type="EMBL" id="PDNB01000102">
    <property type="protein sequence ID" value="PGH08328.1"/>
    <property type="molecule type" value="Genomic_DNA"/>
</dbReference>
<evidence type="ECO:0008006" key="3">
    <source>
        <dbReference type="Google" id="ProtNLM"/>
    </source>
</evidence>
<dbReference type="Proteomes" id="UP000223968">
    <property type="component" value="Unassembled WGS sequence"/>
</dbReference>
<evidence type="ECO:0000313" key="2">
    <source>
        <dbReference type="Proteomes" id="UP000223968"/>
    </source>
</evidence>
<dbReference type="PANTHER" id="PTHR46082:SF6">
    <property type="entry name" value="AAA+ ATPASE DOMAIN-CONTAINING PROTEIN-RELATED"/>
    <property type="match status" value="1"/>
</dbReference>
<gene>
    <name evidence="1" type="ORF">AJ79_06015</name>
</gene>
<dbReference type="Gene3D" id="3.40.50.1580">
    <property type="entry name" value="Nucleoside phosphorylase domain"/>
    <property type="match status" value="1"/>
</dbReference>
<accession>A0A2B7XI76</accession>
<name>A0A2B7XI76_9EURO</name>
<dbReference type="STRING" id="1447875.A0A2B7XI76"/>
<dbReference type="InterPro" id="IPR053137">
    <property type="entry name" value="NLR-like"/>
</dbReference>
<dbReference type="OrthoDB" id="1658288at2759"/>
<organism evidence="1 2">
    <name type="scientific">Helicocarpus griseus UAMH5409</name>
    <dbReference type="NCBI Taxonomy" id="1447875"/>
    <lineage>
        <taxon>Eukaryota</taxon>
        <taxon>Fungi</taxon>
        <taxon>Dikarya</taxon>
        <taxon>Ascomycota</taxon>
        <taxon>Pezizomycotina</taxon>
        <taxon>Eurotiomycetes</taxon>
        <taxon>Eurotiomycetidae</taxon>
        <taxon>Onygenales</taxon>
        <taxon>Ajellomycetaceae</taxon>
        <taxon>Helicocarpus</taxon>
    </lineage>
</organism>
<dbReference type="GO" id="GO:0003824">
    <property type="term" value="F:catalytic activity"/>
    <property type="evidence" value="ECO:0007669"/>
    <property type="project" value="InterPro"/>
</dbReference>
<reference evidence="1 2" key="1">
    <citation type="submission" date="2017-10" db="EMBL/GenBank/DDBJ databases">
        <title>Comparative genomics in systemic dimorphic fungi from Ajellomycetaceae.</title>
        <authorList>
            <person name="Munoz J.F."/>
            <person name="Mcewen J.G."/>
            <person name="Clay O.K."/>
            <person name="Cuomo C.A."/>
        </authorList>
    </citation>
    <scope>NUCLEOTIDE SEQUENCE [LARGE SCALE GENOMIC DNA]</scope>
    <source>
        <strain evidence="1 2">UAMH5409</strain>
    </source>
</reference>
<dbReference type="InterPro" id="IPR035994">
    <property type="entry name" value="Nucleoside_phosphorylase_sf"/>
</dbReference>
<keyword evidence="2" id="KW-1185">Reference proteome</keyword>
<dbReference type="PANTHER" id="PTHR46082">
    <property type="entry name" value="ATP/GTP-BINDING PROTEIN-RELATED"/>
    <property type="match status" value="1"/>
</dbReference>
<dbReference type="GO" id="GO:0009116">
    <property type="term" value="P:nucleoside metabolic process"/>
    <property type="evidence" value="ECO:0007669"/>
    <property type="project" value="InterPro"/>
</dbReference>